<dbReference type="Proteomes" id="UP000054324">
    <property type="component" value="Unassembled WGS sequence"/>
</dbReference>
<dbReference type="AlphaFoldDB" id="A0A074YYZ7"/>
<feature type="non-terminal residue" evidence="1">
    <location>
        <position position="68"/>
    </location>
</feature>
<name>A0A074YYZ7_OPIVI</name>
<sequence>MDGVGDQFVPEKGEILPYRELNFDSSSNEEVKKEYNNRDLRCVQRRFSCSSKDACYDTPCGFTLFDLS</sequence>
<organism evidence="1 2">
    <name type="scientific">Opisthorchis viverrini</name>
    <name type="common">Southeast Asian liver fluke</name>
    <dbReference type="NCBI Taxonomy" id="6198"/>
    <lineage>
        <taxon>Eukaryota</taxon>
        <taxon>Metazoa</taxon>
        <taxon>Spiralia</taxon>
        <taxon>Lophotrochozoa</taxon>
        <taxon>Platyhelminthes</taxon>
        <taxon>Trematoda</taxon>
        <taxon>Digenea</taxon>
        <taxon>Opisthorchiida</taxon>
        <taxon>Opisthorchiata</taxon>
        <taxon>Opisthorchiidae</taxon>
        <taxon>Opisthorchis</taxon>
    </lineage>
</organism>
<protein>
    <submittedName>
        <fullName evidence="1">Uncharacterized protein</fullName>
    </submittedName>
</protein>
<evidence type="ECO:0000313" key="1">
    <source>
        <dbReference type="EMBL" id="KER18427.1"/>
    </source>
</evidence>
<dbReference type="KEGG" id="ovi:T265_16064"/>
<dbReference type="CTD" id="20330229"/>
<gene>
    <name evidence="1" type="ORF">T265_16064</name>
</gene>
<dbReference type="RefSeq" id="XP_009177826.1">
    <property type="nucleotide sequence ID" value="XM_009179562.1"/>
</dbReference>
<keyword evidence="2" id="KW-1185">Reference proteome</keyword>
<proteinExistence type="predicted"/>
<dbReference type="EMBL" id="KL601501">
    <property type="protein sequence ID" value="KER18427.1"/>
    <property type="molecule type" value="Genomic_DNA"/>
</dbReference>
<accession>A0A074YYZ7</accession>
<evidence type="ECO:0000313" key="2">
    <source>
        <dbReference type="Proteomes" id="UP000054324"/>
    </source>
</evidence>
<reference evidence="1 2" key="1">
    <citation type="submission" date="2013-11" db="EMBL/GenBank/DDBJ databases">
        <title>Opisthorchis viverrini - life in the bile duct.</title>
        <authorList>
            <person name="Young N.D."/>
            <person name="Nagarajan N."/>
            <person name="Lin S.J."/>
            <person name="Korhonen P.K."/>
            <person name="Jex A.R."/>
            <person name="Hall R.S."/>
            <person name="Safavi-Hemami H."/>
            <person name="Kaewkong W."/>
            <person name="Bertrand D."/>
            <person name="Gao S."/>
            <person name="Seet Q."/>
            <person name="Wongkham S."/>
            <person name="Teh B.T."/>
            <person name="Wongkham C."/>
            <person name="Intapan P.M."/>
            <person name="Maleewong W."/>
            <person name="Yang X."/>
            <person name="Hu M."/>
            <person name="Wang Z."/>
            <person name="Hofmann A."/>
            <person name="Sternberg P.W."/>
            <person name="Tan P."/>
            <person name="Wang J."/>
            <person name="Gasser R.B."/>
        </authorList>
    </citation>
    <scope>NUCLEOTIDE SEQUENCE [LARGE SCALE GENOMIC DNA]</scope>
</reference>
<dbReference type="GeneID" id="20330229"/>